<dbReference type="EMBL" id="CP017834">
    <property type="protein sequence ID" value="APJ03052.1"/>
    <property type="molecule type" value="Genomic_DNA"/>
</dbReference>
<proteinExistence type="predicted"/>
<dbReference type="Pfam" id="PF12784">
    <property type="entry name" value="PDDEXK_2"/>
    <property type="match status" value="1"/>
</dbReference>
<accession>A0A1L4CYM7</accession>
<evidence type="ECO:0000313" key="1">
    <source>
        <dbReference type="EMBL" id="APJ03052.1"/>
    </source>
</evidence>
<sequence length="85" mass="9913">MENIEILDVKNDYIFKRIFGENENIFIDFVNSILNQRDDKKIKSVTFLNNEITKDSQYDKESRLDVTARIPRSMGARLSENLGAN</sequence>
<gene>
    <name evidence="1" type="ORF">AXG55_03655</name>
</gene>
<protein>
    <submittedName>
        <fullName evidence="1">Uncharacterized protein</fullName>
    </submittedName>
</protein>
<organism evidence="1 2">
    <name type="scientific">Silvanigrella aquatica</name>
    <dbReference type="NCBI Taxonomy" id="1915309"/>
    <lineage>
        <taxon>Bacteria</taxon>
        <taxon>Pseudomonadati</taxon>
        <taxon>Bdellovibrionota</taxon>
        <taxon>Oligoflexia</taxon>
        <taxon>Silvanigrellales</taxon>
        <taxon>Silvanigrellaceae</taxon>
        <taxon>Silvanigrella</taxon>
    </lineage>
</organism>
<reference evidence="1 2" key="1">
    <citation type="submission" date="2016-10" db="EMBL/GenBank/DDBJ databases">
        <title>Silvanigrella aquatica sp. nov., isolated from a freshwater lake located in the Black Forest, Germany, description of Silvanigrellaceae fam. nov., Silvanigrellales ord. nov., reclassification of the order Bdellovibrionales in the class Oligoflexia, reclassification of the families Bacteriovoracaceae and Halobacteriovoraceae in the new order Bacteriovoracales ord. nov., and reclassification of the family Pseudobacteriovoracaceae in the order Oligoflexiales.</title>
        <authorList>
            <person name="Hahn M.W."/>
            <person name="Schmidt J."/>
            <person name="Koll U."/>
            <person name="Rohde M."/>
            <person name="Verbag S."/>
            <person name="Pitt A."/>
            <person name="Nakai R."/>
            <person name="Naganuma T."/>
            <person name="Lang E."/>
        </authorList>
    </citation>
    <scope>NUCLEOTIDE SEQUENCE [LARGE SCALE GENOMIC DNA]</scope>
    <source>
        <strain evidence="1 2">MWH-Nonnen-W8red</strain>
    </source>
</reference>
<dbReference type="RefSeq" id="WP_233231351.1">
    <property type="nucleotide sequence ID" value="NZ_CP017834.1"/>
</dbReference>
<name>A0A1L4CYM7_9BACT</name>
<dbReference type="KEGG" id="saqi:AXG55_03655"/>
<dbReference type="AlphaFoldDB" id="A0A1L4CYM7"/>
<keyword evidence="2" id="KW-1185">Reference proteome</keyword>
<dbReference type="Proteomes" id="UP000184731">
    <property type="component" value="Chromosome"/>
</dbReference>
<evidence type="ECO:0000313" key="2">
    <source>
        <dbReference type="Proteomes" id="UP000184731"/>
    </source>
</evidence>